<dbReference type="AlphaFoldDB" id="A0A2S0UN84"/>
<dbReference type="Pfam" id="PF01814">
    <property type="entry name" value="Hemerythrin"/>
    <property type="match status" value="1"/>
</dbReference>
<dbReference type="Proteomes" id="UP000244496">
    <property type="component" value="Chromosome"/>
</dbReference>
<sequence length="183" mass="20515">MTDDPSLATRQGLPAELLALLDEYPRAGWPEQPGFHGLVSFWLDRHMGFRSLTTRIKAETEALIDGKTDTATFPQRLVPLGRRLVDELIGHHQIEDDAYFPELAALEPRLSRGFHILDADHHELDTLLDAFVTGANAVLQSPDPRDAAGQFHTSLAPFGTMLHRHLTDEEDLILPVILKHRYG</sequence>
<organism evidence="2 3">
    <name type="scientific">Paragemmobacter aquarius</name>
    <dbReference type="NCBI Taxonomy" id="2169400"/>
    <lineage>
        <taxon>Bacteria</taxon>
        <taxon>Pseudomonadati</taxon>
        <taxon>Pseudomonadota</taxon>
        <taxon>Alphaproteobacteria</taxon>
        <taxon>Rhodobacterales</taxon>
        <taxon>Paracoccaceae</taxon>
        <taxon>Paragemmobacter</taxon>
    </lineage>
</organism>
<reference evidence="2 3" key="1">
    <citation type="submission" date="2018-04" db="EMBL/GenBank/DDBJ databases">
        <title>Genome sequencing of Gemmobacter.</title>
        <authorList>
            <person name="Yi H."/>
            <person name="Baek M.-G."/>
        </authorList>
    </citation>
    <scope>NUCLEOTIDE SEQUENCE [LARGE SCALE GENOMIC DNA]</scope>
    <source>
        <strain evidence="2 3">HYN0069</strain>
    </source>
</reference>
<dbReference type="KEGG" id="geh:HYN69_12690"/>
<dbReference type="OrthoDB" id="6077989at2"/>
<dbReference type="InterPro" id="IPR012312">
    <property type="entry name" value="Hemerythrin-like"/>
</dbReference>
<protein>
    <submittedName>
        <fullName evidence="2">Dihydrodipicolinate reductase</fullName>
    </submittedName>
</protein>
<feature type="domain" description="Hemerythrin-like" evidence="1">
    <location>
        <begin position="39"/>
        <end position="176"/>
    </location>
</feature>
<proteinExistence type="predicted"/>
<dbReference type="EMBL" id="CP028918">
    <property type="protein sequence ID" value="AWB49250.1"/>
    <property type="molecule type" value="Genomic_DNA"/>
</dbReference>
<evidence type="ECO:0000313" key="2">
    <source>
        <dbReference type="EMBL" id="AWB49250.1"/>
    </source>
</evidence>
<gene>
    <name evidence="2" type="ORF">HYN69_12690</name>
</gene>
<evidence type="ECO:0000259" key="1">
    <source>
        <dbReference type="Pfam" id="PF01814"/>
    </source>
</evidence>
<name>A0A2S0UN84_9RHOB</name>
<dbReference type="RefSeq" id="WP_108436067.1">
    <property type="nucleotide sequence ID" value="NZ_CP028918.1"/>
</dbReference>
<keyword evidence="3" id="KW-1185">Reference proteome</keyword>
<accession>A0A2S0UN84</accession>
<dbReference type="CDD" id="cd12108">
    <property type="entry name" value="Hr-like"/>
    <property type="match status" value="1"/>
</dbReference>
<dbReference type="Gene3D" id="1.20.120.520">
    <property type="entry name" value="nmb1532 protein domain like"/>
    <property type="match status" value="1"/>
</dbReference>
<evidence type="ECO:0000313" key="3">
    <source>
        <dbReference type="Proteomes" id="UP000244496"/>
    </source>
</evidence>